<comment type="caution">
    <text evidence="1">The sequence shown here is derived from an EMBL/GenBank/DDBJ whole genome shotgun (WGS) entry which is preliminary data.</text>
</comment>
<evidence type="ECO:0000313" key="1">
    <source>
        <dbReference type="EMBL" id="KAH7953766.1"/>
    </source>
</evidence>
<reference evidence="1" key="1">
    <citation type="submission" date="2020-05" db="EMBL/GenBank/DDBJ databases">
        <title>Large-scale comparative analyses of tick genomes elucidate their genetic diversity and vector capacities.</title>
        <authorList>
            <person name="Jia N."/>
            <person name="Wang J."/>
            <person name="Shi W."/>
            <person name="Du L."/>
            <person name="Sun Y."/>
            <person name="Zhan W."/>
            <person name="Jiang J."/>
            <person name="Wang Q."/>
            <person name="Zhang B."/>
            <person name="Ji P."/>
            <person name="Sakyi L.B."/>
            <person name="Cui X."/>
            <person name="Yuan T."/>
            <person name="Jiang B."/>
            <person name="Yang W."/>
            <person name="Lam T.T.-Y."/>
            <person name="Chang Q."/>
            <person name="Ding S."/>
            <person name="Wang X."/>
            <person name="Zhu J."/>
            <person name="Ruan X."/>
            <person name="Zhao L."/>
            <person name="Wei J."/>
            <person name="Que T."/>
            <person name="Du C."/>
            <person name="Cheng J."/>
            <person name="Dai P."/>
            <person name="Han X."/>
            <person name="Huang E."/>
            <person name="Gao Y."/>
            <person name="Liu J."/>
            <person name="Shao H."/>
            <person name="Ye R."/>
            <person name="Li L."/>
            <person name="Wei W."/>
            <person name="Wang X."/>
            <person name="Wang C."/>
            <person name="Yang T."/>
            <person name="Huo Q."/>
            <person name="Li W."/>
            <person name="Guo W."/>
            <person name="Chen H."/>
            <person name="Zhou L."/>
            <person name="Ni X."/>
            <person name="Tian J."/>
            <person name="Zhou Y."/>
            <person name="Sheng Y."/>
            <person name="Liu T."/>
            <person name="Pan Y."/>
            <person name="Xia L."/>
            <person name="Li J."/>
            <person name="Zhao F."/>
            <person name="Cao W."/>
        </authorList>
    </citation>
    <scope>NUCLEOTIDE SEQUENCE</scope>
    <source>
        <strain evidence="1">Dsil-2018</strain>
    </source>
</reference>
<gene>
    <name evidence="1" type="ORF">HPB49_011977</name>
</gene>
<keyword evidence="2" id="KW-1185">Reference proteome</keyword>
<protein>
    <submittedName>
        <fullName evidence="1">Uncharacterized protein</fullName>
    </submittedName>
</protein>
<accession>A0ACB8CXA8</accession>
<organism evidence="1 2">
    <name type="scientific">Dermacentor silvarum</name>
    <name type="common">Tick</name>
    <dbReference type="NCBI Taxonomy" id="543639"/>
    <lineage>
        <taxon>Eukaryota</taxon>
        <taxon>Metazoa</taxon>
        <taxon>Ecdysozoa</taxon>
        <taxon>Arthropoda</taxon>
        <taxon>Chelicerata</taxon>
        <taxon>Arachnida</taxon>
        <taxon>Acari</taxon>
        <taxon>Parasitiformes</taxon>
        <taxon>Ixodida</taxon>
        <taxon>Ixodoidea</taxon>
        <taxon>Ixodidae</taxon>
        <taxon>Rhipicephalinae</taxon>
        <taxon>Dermacentor</taxon>
    </lineage>
</organism>
<proteinExistence type="predicted"/>
<sequence>MNSEAATPDASSEVEKSGTSTVKVRRTKRLRSLFSELIPTERRDSLYHMSGMQDFSTYPGERMAPPAPLPSPAPATDGSKPELVGKDSERKRNRKLSRVKRRTSSRIGKVEVEMSPQETKLDSPSVSTPTEHRKSDLLSRSVVPSKARTSMQIELPSLPVRKCGDETIDDFTCGGHSAEEVIDSLPRNQRATAKPCIGAETSFEYVVNTGRVTSMPTVSPNSVAGMSVSRMVSGVKGLFSGHTSESFDGALLCYLLIFPCVGAVLLGALLLTLALMLTGRGRSFTATPRTPSIEQDSRVVCYTTVCQEVVALLALTADYTVPPCDDFYQHVCGRWEAGGGMLPLDDGAEGPLQPFSYEEANLRAFLARVHRSLEYIAQDPSRCSPRHCRMAHFYDSCIQFATDRSRNGHFLSVPEVLEQARVDRGAWQRAKTLRVLLQLVVATSLQTGLASAPSARRSEKGDVFIDVGESLSHVFVPYGGVGRFVHDSLAELREDAGSVSQDAVLAVDANVEGIRKSLDSSVHQFQVVQRGDLPPPLSESLLAQMRETRRAAGHAHFARRKPTVRARGLEKIGAIVELFGTINLGLARVYLLLLTSSHVVKYAYMLHPLKGQDRANPIQICLQATAGYFPGHFPFWLASTMETSEAHIYLDHMVARLKQSAEDMAYNTKTFAINGSEFTRTPVTTISPRGGVQGREVSALHGSFPQFIIQLSREPLTENWPSVEKVAQQQLRGGITAKRSVSGEGTVIVSSLFLAADLMHADDAEETLDYSTVGVRLLITWANTAVEVDNRERSNASSKNITAYRQCVADRITADTGSSLSQEALSFVLFLPWALDVALLSSTRRTSADKRVGLLGAKQRLFFRRFCQTTCGDAEAAKACRYGVLNSEAFSEAFHCSRLPLHLRC</sequence>
<dbReference type="Proteomes" id="UP000821865">
    <property type="component" value="Chromosome 4"/>
</dbReference>
<evidence type="ECO:0000313" key="2">
    <source>
        <dbReference type="Proteomes" id="UP000821865"/>
    </source>
</evidence>
<name>A0ACB8CXA8_DERSI</name>
<dbReference type="EMBL" id="CM023473">
    <property type="protein sequence ID" value="KAH7953766.1"/>
    <property type="molecule type" value="Genomic_DNA"/>
</dbReference>